<evidence type="ECO:0000259" key="7">
    <source>
        <dbReference type="Pfam" id="PF04138"/>
    </source>
</evidence>
<sequence>MNLDFRVAEIVRFALNGLFAAGIHFAVLSFNLRVLEMPSAGLANFFAAWFGIAASFIGSRFFVFRHSEGALVSQAMRFLASYAVIACLHGLLLYIWTDQLQRDYTVGLFLAVMMQAVLSYLGNKLLVFKAA</sequence>
<dbReference type="AlphaFoldDB" id="A0A7X0EUP9"/>
<evidence type="ECO:0000313" key="8">
    <source>
        <dbReference type="EMBL" id="MBB6342379.1"/>
    </source>
</evidence>
<organism evidence="8 9">
    <name type="scientific">Pseudomonas fluvialis</name>
    <dbReference type="NCBI Taxonomy" id="1793966"/>
    <lineage>
        <taxon>Bacteria</taxon>
        <taxon>Pseudomonadati</taxon>
        <taxon>Pseudomonadota</taxon>
        <taxon>Gammaproteobacteria</taxon>
        <taxon>Pseudomonadales</taxon>
        <taxon>Pseudomonadaceae</taxon>
        <taxon>Pseudomonas</taxon>
    </lineage>
</organism>
<evidence type="ECO:0000256" key="4">
    <source>
        <dbReference type="ARBA" id="ARBA00022989"/>
    </source>
</evidence>
<dbReference type="RefSeq" id="WP_221445219.1">
    <property type="nucleotide sequence ID" value="NZ_JACHLL010000004.1"/>
</dbReference>
<evidence type="ECO:0000256" key="2">
    <source>
        <dbReference type="ARBA" id="ARBA00009399"/>
    </source>
</evidence>
<feature type="transmembrane region" description="Helical" evidence="6">
    <location>
        <begin position="108"/>
        <end position="127"/>
    </location>
</feature>
<evidence type="ECO:0000256" key="1">
    <source>
        <dbReference type="ARBA" id="ARBA00004141"/>
    </source>
</evidence>
<dbReference type="InterPro" id="IPR051401">
    <property type="entry name" value="GtrA_CellWall_Glycosyl"/>
</dbReference>
<keyword evidence="5 6" id="KW-0472">Membrane</keyword>
<reference evidence="8 9" key="1">
    <citation type="submission" date="2020-08" db="EMBL/GenBank/DDBJ databases">
        <title>Functional genomics of gut bacteria from endangered species of beetles.</title>
        <authorList>
            <person name="Carlos-Shanley C."/>
        </authorList>
    </citation>
    <scope>NUCLEOTIDE SEQUENCE [LARGE SCALE GENOMIC DNA]</scope>
    <source>
        <strain evidence="8 9">S00202</strain>
    </source>
</reference>
<dbReference type="Proteomes" id="UP000557193">
    <property type="component" value="Unassembled WGS sequence"/>
</dbReference>
<accession>A0A7X0EUP9</accession>
<dbReference type="PANTHER" id="PTHR38459">
    <property type="entry name" value="PROPHAGE BACTOPRENOL-LINKED GLUCOSE TRANSLOCASE HOMOLOG"/>
    <property type="match status" value="1"/>
</dbReference>
<comment type="subcellular location">
    <subcellularLocation>
        <location evidence="1">Membrane</location>
        <topology evidence="1">Multi-pass membrane protein</topology>
    </subcellularLocation>
</comment>
<evidence type="ECO:0000256" key="6">
    <source>
        <dbReference type="SAM" id="Phobius"/>
    </source>
</evidence>
<evidence type="ECO:0000256" key="5">
    <source>
        <dbReference type="ARBA" id="ARBA00023136"/>
    </source>
</evidence>
<comment type="caution">
    <text evidence="8">The sequence shown here is derived from an EMBL/GenBank/DDBJ whole genome shotgun (WGS) entry which is preliminary data.</text>
</comment>
<comment type="similarity">
    <text evidence="2">Belongs to the GtrA family.</text>
</comment>
<dbReference type="GO" id="GO:0000271">
    <property type="term" value="P:polysaccharide biosynthetic process"/>
    <property type="evidence" value="ECO:0007669"/>
    <property type="project" value="InterPro"/>
</dbReference>
<feature type="transmembrane region" description="Helical" evidence="6">
    <location>
        <begin position="42"/>
        <end position="63"/>
    </location>
</feature>
<keyword evidence="9" id="KW-1185">Reference proteome</keyword>
<dbReference type="Pfam" id="PF04138">
    <property type="entry name" value="GtrA_DPMS_TM"/>
    <property type="match status" value="1"/>
</dbReference>
<dbReference type="InterPro" id="IPR007267">
    <property type="entry name" value="GtrA_DPMS_TM"/>
</dbReference>
<feature type="transmembrane region" description="Helical" evidence="6">
    <location>
        <begin position="75"/>
        <end position="96"/>
    </location>
</feature>
<keyword evidence="4 6" id="KW-1133">Transmembrane helix</keyword>
<dbReference type="PANTHER" id="PTHR38459:SF1">
    <property type="entry name" value="PROPHAGE BACTOPRENOL-LINKED GLUCOSE TRANSLOCASE HOMOLOG"/>
    <property type="match status" value="1"/>
</dbReference>
<feature type="transmembrane region" description="Helical" evidence="6">
    <location>
        <begin position="12"/>
        <end position="30"/>
    </location>
</feature>
<evidence type="ECO:0000313" key="9">
    <source>
        <dbReference type="Proteomes" id="UP000557193"/>
    </source>
</evidence>
<evidence type="ECO:0000256" key="3">
    <source>
        <dbReference type="ARBA" id="ARBA00022692"/>
    </source>
</evidence>
<proteinExistence type="inferred from homology"/>
<keyword evidence="3 6" id="KW-0812">Transmembrane</keyword>
<gene>
    <name evidence="8" type="ORF">HNP49_002561</name>
</gene>
<dbReference type="EMBL" id="JACHLL010000004">
    <property type="protein sequence ID" value="MBB6342379.1"/>
    <property type="molecule type" value="Genomic_DNA"/>
</dbReference>
<feature type="domain" description="GtrA/DPMS transmembrane" evidence="7">
    <location>
        <begin position="12"/>
        <end position="128"/>
    </location>
</feature>
<name>A0A7X0EUP9_9PSED</name>
<dbReference type="GO" id="GO:0005886">
    <property type="term" value="C:plasma membrane"/>
    <property type="evidence" value="ECO:0007669"/>
    <property type="project" value="TreeGrafter"/>
</dbReference>
<protein>
    <submittedName>
        <fullName evidence="8">Putative flippase GtrA</fullName>
    </submittedName>
</protein>